<evidence type="ECO:0000256" key="1">
    <source>
        <dbReference type="ARBA" id="ARBA00001164"/>
    </source>
</evidence>
<comment type="catalytic activity">
    <reaction evidence="1 10">
        <text>N-(5-phospho-beta-D-ribosyl)anthranilate = 1-(2-carboxyphenylamino)-1-deoxy-D-ribulose 5-phosphate</text>
        <dbReference type="Rhea" id="RHEA:21540"/>
        <dbReference type="ChEBI" id="CHEBI:18277"/>
        <dbReference type="ChEBI" id="CHEBI:58613"/>
        <dbReference type="EC" id="5.3.1.24"/>
    </reaction>
</comment>
<reference evidence="12 13" key="1">
    <citation type="submission" date="2019-07" db="EMBL/GenBank/DDBJ databases">
        <title>The pathways for chlorine oxyanion respiration interact through the shared metabolite chlorate.</title>
        <authorList>
            <person name="Barnum T.P."/>
            <person name="Cheng Y."/>
            <person name="Hill K.A."/>
            <person name="Lucas L.N."/>
            <person name="Carlson H.K."/>
            <person name="Coates J.D."/>
        </authorList>
    </citation>
    <scope>NUCLEOTIDE SEQUENCE [LARGE SCALE GENOMIC DNA]</scope>
    <source>
        <strain evidence="12 13">BK-1</strain>
    </source>
</reference>
<dbReference type="InterPro" id="IPR001240">
    <property type="entry name" value="PRAI_dom"/>
</dbReference>
<dbReference type="NCBIfam" id="NF002299">
    <property type="entry name" value="PRK01222.1-6"/>
    <property type="match status" value="1"/>
</dbReference>
<dbReference type="InterPro" id="IPR044643">
    <property type="entry name" value="TrpF_fam"/>
</dbReference>
<comment type="pathway">
    <text evidence="2 10">Amino-acid biosynthesis; L-tryptophan biosynthesis; L-tryptophan from chorismate: step 3/5.</text>
</comment>
<keyword evidence="9 10" id="KW-0413">Isomerase</keyword>
<evidence type="ECO:0000256" key="6">
    <source>
        <dbReference type="ARBA" id="ARBA00022605"/>
    </source>
</evidence>
<evidence type="ECO:0000256" key="10">
    <source>
        <dbReference type="HAMAP-Rule" id="MF_00135"/>
    </source>
</evidence>
<feature type="domain" description="N-(5'phosphoribosyl) anthranilate isomerase (PRAI)" evidence="11">
    <location>
        <begin position="5"/>
        <end position="199"/>
    </location>
</feature>
<evidence type="ECO:0000256" key="7">
    <source>
        <dbReference type="ARBA" id="ARBA00022822"/>
    </source>
</evidence>
<dbReference type="UniPathway" id="UPA00035">
    <property type="reaction ID" value="UER00042"/>
</dbReference>
<dbReference type="GO" id="GO:0004640">
    <property type="term" value="F:phosphoribosylanthranilate isomerase activity"/>
    <property type="evidence" value="ECO:0007669"/>
    <property type="project" value="UniProtKB-UniRule"/>
</dbReference>
<evidence type="ECO:0000256" key="5">
    <source>
        <dbReference type="ARBA" id="ARBA00022272"/>
    </source>
</evidence>
<dbReference type="InterPro" id="IPR013785">
    <property type="entry name" value="Aldolase_TIM"/>
</dbReference>
<dbReference type="Pfam" id="PF00697">
    <property type="entry name" value="PRAI"/>
    <property type="match status" value="1"/>
</dbReference>
<dbReference type="NCBIfam" id="NF002298">
    <property type="entry name" value="PRK01222.1-4"/>
    <property type="match status" value="1"/>
</dbReference>
<dbReference type="AlphaFoldDB" id="A0A557SJX8"/>
<name>A0A557SJX8_9GAMM</name>
<keyword evidence="13" id="KW-1185">Reference proteome</keyword>
<evidence type="ECO:0000256" key="3">
    <source>
        <dbReference type="ARBA" id="ARBA00007571"/>
    </source>
</evidence>
<organism evidence="12 13">
    <name type="scientific">Sedimenticola selenatireducens</name>
    <dbReference type="NCBI Taxonomy" id="191960"/>
    <lineage>
        <taxon>Bacteria</taxon>
        <taxon>Pseudomonadati</taxon>
        <taxon>Pseudomonadota</taxon>
        <taxon>Gammaproteobacteria</taxon>
        <taxon>Chromatiales</taxon>
        <taxon>Sedimenticolaceae</taxon>
        <taxon>Sedimenticola</taxon>
    </lineage>
</organism>
<dbReference type="HAMAP" id="MF_00135">
    <property type="entry name" value="PRAI"/>
    <property type="match status" value="1"/>
</dbReference>
<evidence type="ECO:0000259" key="11">
    <source>
        <dbReference type="Pfam" id="PF00697"/>
    </source>
</evidence>
<protein>
    <recommendedName>
        <fullName evidence="5 10">N-(5'-phosphoribosyl)anthranilate isomerase</fullName>
        <shortName evidence="10">PRAI</shortName>
        <ecNumber evidence="4 10">5.3.1.24</ecNumber>
    </recommendedName>
</protein>
<sequence length="210" mass="22756">MRTRVKICGITRTEDAMAAITAGADAIGLVFYPPSPRAVTITQAAQIVKDLPPFVSVVGLFVNPTQDELTEALAQVRLDLIQFHGDETAQMCEASGCPYIKAVRMRPDVDLLDLDKQFASASGLLLDSYQKGTPGGTGETFEWQRIPSSLRERIILAGGLSPDNVESAIHQVKPYAVDVSGGVEQAKGIKDHTKIKAFMRGVERANRETD</sequence>
<keyword evidence="7 10" id="KW-0822">Tryptophan biosynthesis</keyword>
<dbReference type="OrthoDB" id="9796196at2"/>
<evidence type="ECO:0000256" key="4">
    <source>
        <dbReference type="ARBA" id="ARBA00012572"/>
    </source>
</evidence>
<evidence type="ECO:0000256" key="9">
    <source>
        <dbReference type="ARBA" id="ARBA00023235"/>
    </source>
</evidence>
<dbReference type="FunFam" id="3.20.20.70:FF:000075">
    <property type="entry name" value="Tryptophan biosynthesis protein TRP1"/>
    <property type="match status" value="1"/>
</dbReference>
<dbReference type="PANTHER" id="PTHR42894:SF1">
    <property type="entry name" value="N-(5'-PHOSPHORIBOSYL)ANTHRANILATE ISOMERASE"/>
    <property type="match status" value="1"/>
</dbReference>
<keyword evidence="8 10" id="KW-0057">Aromatic amino acid biosynthesis</keyword>
<proteinExistence type="inferred from homology"/>
<accession>A0A557SJX8</accession>
<dbReference type="InterPro" id="IPR011060">
    <property type="entry name" value="RibuloseP-bd_barrel"/>
</dbReference>
<dbReference type="CDD" id="cd00405">
    <property type="entry name" value="PRAI"/>
    <property type="match status" value="1"/>
</dbReference>
<evidence type="ECO:0000313" key="12">
    <source>
        <dbReference type="EMBL" id="TVO77719.1"/>
    </source>
</evidence>
<dbReference type="Proteomes" id="UP000316649">
    <property type="component" value="Unassembled WGS sequence"/>
</dbReference>
<dbReference type="Gene3D" id="3.20.20.70">
    <property type="entry name" value="Aldolase class I"/>
    <property type="match status" value="1"/>
</dbReference>
<dbReference type="RefSeq" id="WP_144357444.1">
    <property type="nucleotide sequence ID" value="NZ_VMNH01000004.1"/>
</dbReference>
<gene>
    <name evidence="10" type="primary">trpF</name>
    <name evidence="12" type="ORF">FHP88_02655</name>
</gene>
<evidence type="ECO:0000256" key="8">
    <source>
        <dbReference type="ARBA" id="ARBA00023141"/>
    </source>
</evidence>
<comment type="caution">
    <text evidence="12">The sequence shown here is derived from an EMBL/GenBank/DDBJ whole genome shotgun (WGS) entry which is preliminary data.</text>
</comment>
<dbReference type="PANTHER" id="PTHR42894">
    <property type="entry name" value="N-(5'-PHOSPHORIBOSYL)ANTHRANILATE ISOMERASE"/>
    <property type="match status" value="1"/>
</dbReference>
<dbReference type="GO" id="GO:0000162">
    <property type="term" value="P:L-tryptophan biosynthetic process"/>
    <property type="evidence" value="ECO:0007669"/>
    <property type="project" value="UniProtKB-UniRule"/>
</dbReference>
<comment type="similarity">
    <text evidence="3 10">Belongs to the TrpF family.</text>
</comment>
<evidence type="ECO:0000256" key="2">
    <source>
        <dbReference type="ARBA" id="ARBA00004664"/>
    </source>
</evidence>
<dbReference type="EC" id="5.3.1.24" evidence="4 10"/>
<keyword evidence="6 10" id="KW-0028">Amino-acid biosynthesis</keyword>
<dbReference type="SUPFAM" id="SSF51366">
    <property type="entry name" value="Ribulose-phoshate binding barrel"/>
    <property type="match status" value="1"/>
</dbReference>
<evidence type="ECO:0000313" key="13">
    <source>
        <dbReference type="Proteomes" id="UP000316649"/>
    </source>
</evidence>
<dbReference type="EMBL" id="VMNH01000004">
    <property type="protein sequence ID" value="TVO77719.1"/>
    <property type="molecule type" value="Genomic_DNA"/>
</dbReference>